<accession>A0A8S1L0W8</accession>
<dbReference type="CDD" id="cd00082">
    <property type="entry name" value="HisKA"/>
    <property type="match status" value="1"/>
</dbReference>
<evidence type="ECO:0000259" key="4">
    <source>
        <dbReference type="PROSITE" id="PS50109"/>
    </source>
</evidence>
<evidence type="ECO:0000313" key="6">
    <source>
        <dbReference type="EMBL" id="CAD8061388.1"/>
    </source>
</evidence>
<dbReference type="AlphaFoldDB" id="A0A8S1L0W8"/>
<dbReference type="OrthoDB" id="21225at2759"/>
<feature type="transmembrane region" description="Helical" evidence="3">
    <location>
        <begin position="12"/>
        <end position="35"/>
    </location>
</feature>
<dbReference type="SMART" id="SM00448">
    <property type="entry name" value="REC"/>
    <property type="match status" value="1"/>
</dbReference>
<evidence type="ECO:0000256" key="2">
    <source>
        <dbReference type="PROSITE-ProRule" id="PRU00169"/>
    </source>
</evidence>
<evidence type="ECO:0000259" key="5">
    <source>
        <dbReference type="PROSITE" id="PS50110"/>
    </source>
</evidence>
<dbReference type="InterPro" id="IPR001789">
    <property type="entry name" value="Sig_transdc_resp-reg_receiver"/>
</dbReference>
<feature type="transmembrane region" description="Helical" evidence="3">
    <location>
        <begin position="149"/>
        <end position="168"/>
    </location>
</feature>
<keyword evidence="3" id="KW-0812">Transmembrane</keyword>
<feature type="modified residue" description="4-aspartylphosphate" evidence="2">
    <location>
        <position position="781"/>
    </location>
</feature>
<keyword evidence="3" id="KW-0472">Membrane</keyword>
<dbReference type="Pfam" id="PF02518">
    <property type="entry name" value="HATPase_c"/>
    <property type="match status" value="1"/>
</dbReference>
<dbReference type="SMART" id="SM00387">
    <property type="entry name" value="HATPase_c"/>
    <property type="match status" value="1"/>
</dbReference>
<gene>
    <name evidence="6" type="ORF">PSON_ATCC_30995.1.T0150278</name>
</gene>
<dbReference type="PROSITE" id="PS50110">
    <property type="entry name" value="RESPONSE_REGULATORY"/>
    <property type="match status" value="1"/>
</dbReference>
<organism evidence="6 7">
    <name type="scientific">Paramecium sonneborni</name>
    <dbReference type="NCBI Taxonomy" id="65129"/>
    <lineage>
        <taxon>Eukaryota</taxon>
        <taxon>Sar</taxon>
        <taxon>Alveolata</taxon>
        <taxon>Ciliophora</taxon>
        <taxon>Intramacronucleata</taxon>
        <taxon>Oligohymenophorea</taxon>
        <taxon>Peniculida</taxon>
        <taxon>Parameciidae</taxon>
        <taxon>Paramecium</taxon>
    </lineage>
</organism>
<comment type="caution">
    <text evidence="6">The sequence shown here is derived from an EMBL/GenBank/DDBJ whole genome shotgun (WGS) entry which is preliminary data.</text>
</comment>
<keyword evidence="3" id="KW-1133">Transmembrane helix</keyword>
<dbReference type="SMART" id="SM00388">
    <property type="entry name" value="HisKA"/>
    <property type="match status" value="1"/>
</dbReference>
<feature type="transmembrane region" description="Helical" evidence="3">
    <location>
        <begin position="41"/>
        <end position="59"/>
    </location>
</feature>
<dbReference type="PANTHER" id="PTHR43719">
    <property type="entry name" value="TWO-COMPONENT HISTIDINE KINASE"/>
    <property type="match status" value="1"/>
</dbReference>
<feature type="transmembrane region" description="Helical" evidence="3">
    <location>
        <begin position="117"/>
        <end position="137"/>
    </location>
</feature>
<feature type="transmembrane region" description="Helical" evidence="3">
    <location>
        <begin position="71"/>
        <end position="90"/>
    </location>
</feature>
<dbReference type="InterPro" id="IPR005467">
    <property type="entry name" value="His_kinase_dom"/>
</dbReference>
<feature type="domain" description="Histidine kinase" evidence="4">
    <location>
        <begin position="362"/>
        <end position="628"/>
    </location>
</feature>
<dbReference type="EMBL" id="CAJJDN010000015">
    <property type="protein sequence ID" value="CAD8061388.1"/>
    <property type="molecule type" value="Genomic_DNA"/>
</dbReference>
<keyword evidence="1 2" id="KW-0597">Phosphoprotein</keyword>
<evidence type="ECO:0000256" key="3">
    <source>
        <dbReference type="SAM" id="Phobius"/>
    </source>
</evidence>
<dbReference type="GO" id="GO:0000155">
    <property type="term" value="F:phosphorelay sensor kinase activity"/>
    <property type="evidence" value="ECO:0007669"/>
    <property type="project" value="InterPro"/>
</dbReference>
<feature type="domain" description="Response regulatory" evidence="5">
    <location>
        <begin position="730"/>
        <end position="851"/>
    </location>
</feature>
<proteinExistence type="predicted"/>
<dbReference type="CDD" id="cd17546">
    <property type="entry name" value="REC_hyHK_CKI1_RcsC-like"/>
    <property type="match status" value="1"/>
</dbReference>
<reference evidence="6" key="1">
    <citation type="submission" date="2021-01" db="EMBL/GenBank/DDBJ databases">
        <authorList>
            <consortium name="Genoscope - CEA"/>
            <person name="William W."/>
        </authorList>
    </citation>
    <scope>NUCLEOTIDE SEQUENCE</scope>
</reference>
<dbReference type="InterPro" id="IPR003661">
    <property type="entry name" value="HisK_dim/P_dom"/>
</dbReference>
<dbReference type="InterPro" id="IPR003594">
    <property type="entry name" value="HATPase_dom"/>
</dbReference>
<evidence type="ECO:0000313" key="7">
    <source>
        <dbReference type="Proteomes" id="UP000692954"/>
    </source>
</evidence>
<keyword evidence="7" id="KW-1185">Reference proteome</keyword>
<dbReference type="InterPro" id="IPR050956">
    <property type="entry name" value="2C_system_His_kinase"/>
</dbReference>
<dbReference type="Pfam" id="PF00072">
    <property type="entry name" value="Response_reg"/>
    <property type="match status" value="1"/>
</dbReference>
<name>A0A8S1L0W8_9CILI</name>
<dbReference type="PANTHER" id="PTHR43719:SF28">
    <property type="entry name" value="PEROXIDE STRESS-ACTIVATED HISTIDINE KINASE MAK1-RELATED"/>
    <property type="match status" value="1"/>
</dbReference>
<protein>
    <submittedName>
        <fullName evidence="6">Uncharacterized protein</fullName>
    </submittedName>
</protein>
<dbReference type="Pfam" id="PF00512">
    <property type="entry name" value="HisKA"/>
    <property type="match status" value="1"/>
</dbReference>
<evidence type="ECO:0000256" key="1">
    <source>
        <dbReference type="ARBA" id="ARBA00022553"/>
    </source>
</evidence>
<dbReference type="PROSITE" id="PS50109">
    <property type="entry name" value="HIS_KIN"/>
    <property type="match status" value="1"/>
</dbReference>
<dbReference type="Proteomes" id="UP000692954">
    <property type="component" value="Unassembled WGS sequence"/>
</dbReference>
<sequence length="851" mass="99573">MFRAQNIIGFRYLALIITCTSDLIFLFIVTFQYDFITFQTFWFNLSMHLILLALFIFITYHFQKKQEYKMLIMDIAFIVFFIAKCFYEAFNNHQTNNYFGYFYISILFHLFQGTLRWHFLKIVLPFLYCGFLIQQLLIPQKLEKNKESLLFQLFFLIIALLNDFAIQITEHKLIQNYKSLYEEKNQQLQFLSDIISKLNLGILAYDQDLKLIYRSQYMDFIEAMIEPSQVIENGINSANRSEIQNSQCIRLICHNQNQRSNIQFLDDIKVCEYIINETVNKQNITIRQIIQNGIQQQDYESIYYKIKLFGQNLEKFKYHLKFTQIIHNKQLLNLFTFQLINDISIYSAFKKDYKFRNSLISSLSHKLKTPLNSVITYLETCLNNSCLSKDLIETFIKPCYWNSKILLYLIQDILEYVSIYSQQKQILTIKSIDIHKLLFEIKDLIMTQCSLKGILFTIKYNNEDISQIETDKKEMQINIYQFLFSSCYIQSDLNKLMRILVNLLNNAYRFTPKGGQIELNVKEIKTASSRMIKFIVSDSGVGLSKQAQDEINKQMQIHQQQTQSSRKQSILQTQSLDRGISYSSMNLKNEVLGISLKITTKLINQLNGACPLIIESSPGQGCKFEFSICDLDLPSAQQLQSASRQRRNESLRSNNQIQEYFTIQSDQINNEQVIAGKIRKIDRIKPSMLKTINNLSQSFSRQQSKSHKSIPSFQLVQKRSTQNLVAETGNIIIVDDEPFNHITLEMILKNLGYYQIIHCYNGQEVVDLVTQQKFIRTILMDIDMPVMNGIQASQIITNLMDQEKIIPLQIIACTAHEDEETKQLCQEAGIDQIVFKPIFPQVLKDALQLKF</sequence>